<protein>
    <submittedName>
        <fullName evidence="1">Uncharacterized protein</fullName>
    </submittedName>
</protein>
<name>A0A0C9WP83_9AGAR</name>
<evidence type="ECO:0000313" key="2">
    <source>
        <dbReference type="Proteomes" id="UP000054477"/>
    </source>
</evidence>
<sequence>MVDSGWGVVCAGQSAAELDPWIRGIFSPGILYLSLPLGRSAPANSTLSHFSCTDPSSCPFMQHVQCGHPALLLWLLHHSRIKILDPPPFAVVY</sequence>
<dbReference type="Proteomes" id="UP000054477">
    <property type="component" value="Unassembled WGS sequence"/>
</dbReference>
<reference evidence="1 2" key="1">
    <citation type="submission" date="2014-04" db="EMBL/GenBank/DDBJ databases">
        <authorList>
            <consortium name="DOE Joint Genome Institute"/>
            <person name="Kuo A."/>
            <person name="Kohler A."/>
            <person name="Nagy L.G."/>
            <person name="Floudas D."/>
            <person name="Copeland A."/>
            <person name="Barry K.W."/>
            <person name="Cichocki N."/>
            <person name="Veneault-Fourrey C."/>
            <person name="LaButti K."/>
            <person name="Lindquist E.A."/>
            <person name="Lipzen A."/>
            <person name="Lundell T."/>
            <person name="Morin E."/>
            <person name="Murat C."/>
            <person name="Sun H."/>
            <person name="Tunlid A."/>
            <person name="Henrissat B."/>
            <person name="Grigoriev I.V."/>
            <person name="Hibbett D.S."/>
            <person name="Martin F."/>
            <person name="Nordberg H.P."/>
            <person name="Cantor M.N."/>
            <person name="Hua S.X."/>
        </authorList>
    </citation>
    <scope>NUCLEOTIDE SEQUENCE [LARGE SCALE GENOMIC DNA]</scope>
    <source>
        <strain evidence="1 2">LaAM-08-1</strain>
    </source>
</reference>
<keyword evidence="2" id="KW-1185">Reference proteome</keyword>
<dbReference type="AlphaFoldDB" id="A0A0C9WP83"/>
<proteinExistence type="predicted"/>
<dbReference type="HOGENOM" id="CLU_2400028_0_0_1"/>
<gene>
    <name evidence="1" type="ORF">K443DRAFT_428468</name>
</gene>
<evidence type="ECO:0000313" key="1">
    <source>
        <dbReference type="EMBL" id="KIJ92625.1"/>
    </source>
</evidence>
<reference evidence="2" key="2">
    <citation type="submission" date="2015-01" db="EMBL/GenBank/DDBJ databases">
        <title>Evolutionary Origins and Diversification of the Mycorrhizal Mutualists.</title>
        <authorList>
            <consortium name="DOE Joint Genome Institute"/>
            <consortium name="Mycorrhizal Genomics Consortium"/>
            <person name="Kohler A."/>
            <person name="Kuo A."/>
            <person name="Nagy L.G."/>
            <person name="Floudas D."/>
            <person name="Copeland A."/>
            <person name="Barry K.W."/>
            <person name="Cichocki N."/>
            <person name="Veneault-Fourrey C."/>
            <person name="LaButti K."/>
            <person name="Lindquist E.A."/>
            <person name="Lipzen A."/>
            <person name="Lundell T."/>
            <person name="Morin E."/>
            <person name="Murat C."/>
            <person name="Riley R."/>
            <person name="Ohm R."/>
            <person name="Sun H."/>
            <person name="Tunlid A."/>
            <person name="Henrissat B."/>
            <person name="Grigoriev I.V."/>
            <person name="Hibbett D.S."/>
            <person name="Martin F."/>
        </authorList>
    </citation>
    <scope>NUCLEOTIDE SEQUENCE [LARGE SCALE GENOMIC DNA]</scope>
    <source>
        <strain evidence="2">LaAM-08-1</strain>
    </source>
</reference>
<dbReference type="EMBL" id="KN838896">
    <property type="protein sequence ID" value="KIJ92625.1"/>
    <property type="molecule type" value="Genomic_DNA"/>
</dbReference>
<accession>A0A0C9WP83</accession>
<organism evidence="1 2">
    <name type="scientific">Laccaria amethystina LaAM-08-1</name>
    <dbReference type="NCBI Taxonomy" id="1095629"/>
    <lineage>
        <taxon>Eukaryota</taxon>
        <taxon>Fungi</taxon>
        <taxon>Dikarya</taxon>
        <taxon>Basidiomycota</taxon>
        <taxon>Agaricomycotina</taxon>
        <taxon>Agaricomycetes</taxon>
        <taxon>Agaricomycetidae</taxon>
        <taxon>Agaricales</taxon>
        <taxon>Agaricineae</taxon>
        <taxon>Hydnangiaceae</taxon>
        <taxon>Laccaria</taxon>
    </lineage>
</organism>